<dbReference type="Proteomes" id="UP000006753">
    <property type="component" value="Unassembled WGS sequence"/>
</dbReference>
<dbReference type="RefSeq" id="XP_007288858.1">
    <property type="nucleotide sequence ID" value="XM_007288796.1"/>
</dbReference>
<evidence type="ECO:0000313" key="3">
    <source>
        <dbReference type="Proteomes" id="UP000006753"/>
    </source>
</evidence>
<feature type="chain" id="PRO_5003855159" evidence="1">
    <location>
        <begin position="23"/>
        <end position="337"/>
    </location>
</feature>
<dbReference type="InterPro" id="IPR023296">
    <property type="entry name" value="Glyco_hydro_beta-prop_sf"/>
</dbReference>
<gene>
    <name evidence="2" type="ORF">MBM_00969</name>
</gene>
<organism evidence="2 3">
    <name type="scientific">Marssonina brunnea f. sp. multigermtubi (strain MB_m1)</name>
    <name type="common">Marssonina leaf spot fungus</name>
    <dbReference type="NCBI Taxonomy" id="1072389"/>
    <lineage>
        <taxon>Eukaryota</taxon>
        <taxon>Fungi</taxon>
        <taxon>Dikarya</taxon>
        <taxon>Ascomycota</taxon>
        <taxon>Pezizomycotina</taxon>
        <taxon>Leotiomycetes</taxon>
        <taxon>Helotiales</taxon>
        <taxon>Drepanopezizaceae</taxon>
        <taxon>Drepanopeziza</taxon>
    </lineage>
</organism>
<dbReference type="PANTHER" id="PTHR43301:SF8">
    <property type="entry name" value="ARABINOSIDASE-RELATED"/>
    <property type="match status" value="1"/>
</dbReference>
<accession>K1X5B3</accession>
<dbReference type="PANTHER" id="PTHR43301">
    <property type="entry name" value="ARABINAN ENDO-1,5-ALPHA-L-ARABINOSIDASE"/>
    <property type="match status" value="1"/>
</dbReference>
<protein>
    <submittedName>
        <fullName evidence="2">Arabinosidase</fullName>
    </submittedName>
</protein>
<evidence type="ECO:0000313" key="2">
    <source>
        <dbReference type="EMBL" id="EKD20287.1"/>
    </source>
</evidence>
<sequence length="337" mass="37169">MWPALFLPYLLAIGTCQTPQLADPLVLDAPPLVGYLGAFFLGNAPDIFFYLSNGNEAFSYKALNGGKPVLTPTLGTGGVRDPSIIEGGGQEYQKKWYIIGTDLDISKTTWDASQRKGSLSIFVWESTDLITWENERLVKVEDDTAGMVWAPDAIWDLEKRQYLVWWASKFYKADDPDHVGESGPSEIRYAYTSDFITFTAPQTYISAAPTSLIDLAIVQTGGPAYARFLKNESSPSVYMELSQTGLFGTWTRPGGEQAIIETGVEGPYAWRDNKTPLNINLLLDYYGGDGLKPFISTDVDANAWVPADAKNFPKGLRHGSVTSLTQDKYDALNAKWG</sequence>
<dbReference type="OrthoDB" id="19657at2759"/>
<dbReference type="OMA" id="YRPYEST"/>
<keyword evidence="3" id="KW-1185">Reference proteome</keyword>
<dbReference type="GeneID" id="18756904"/>
<dbReference type="eggNOG" id="ENOG502SJRA">
    <property type="taxonomic scope" value="Eukaryota"/>
</dbReference>
<dbReference type="CDD" id="cd08983">
    <property type="entry name" value="GH43_Bt3655-like"/>
    <property type="match status" value="1"/>
</dbReference>
<dbReference type="EMBL" id="JH921429">
    <property type="protein sequence ID" value="EKD20287.1"/>
    <property type="molecule type" value="Genomic_DNA"/>
</dbReference>
<proteinExistence type="predicted"/>
<name>K1X5B3_MARBU</name>
<dbReference type="HOGENOM" id="CLU_010779_0_1_1"/>
<dbReference type="STRING" id="1072389.K1X5B3"/>
<evidence type="ECO:0000256" key="1">
    <source>
        <dbReference type="SAM" id="SignalP"/>
    </source>
</evidence>
<feature type="signal peptide" evidence="1">
    <location>
        <begin position="1"/>
        <end position="22"/>
    </location>
</feature>
<dbReference type="Gene3D" id="2.115.10.20">
    <property type="entry name" value="Glycosyl hydrolase domain, family 43"/>
    <property type="match status" value="1"/>
</dbReference>
<dbReference type="InParanoid" id="K1X5B3"/>
<dbReference type="KEGG" id="mbe:MBM_00969"/>
<dbReference type="AlphaFoldDB" id="K1X5B3"/>
<dbReference type="InterPro" id="IPR050727">
    <property type="entry name" value="GH43_arabinanases"/>
</dbReference>
<dbReference type="SUPFAM" id="SSF75005">
    <property type="entry name" value="Arabinanase/levansucrase/invertase"/>
    <property type="match status" value="1"/>
</dbReference>
<keyword evidence="1" id="KW-0732">Signal</keyword>
<reference evidence="2 3" key="1">
    <citation type="journal article" date="2012" name="BMC Genomics">
        <title>Sequencing the genome of Marssonina brunnea reveals fungus-poplar co-evolution.</title>
        <authorList>
            <person name="Zhu S."/>
            <person name="Cao Y.-Z."/>
            <person name="Jiang C."/>
            <person name="Tan B.-Y."/>
            <person name="Wang Z."/>
            <person name="Feng S."/>
            <person name="Zhang L."/>
            <person name="Su X.-H."/>
            <person name="Brejova B."/>
            <person name="Vinar T."/>
            <person name="Xu M."/>
            <person name="Wang M.-X."/>
            <person name="Zhang S.-G."/>
            <person name="Huang M.-R."/>
            <person name="Wu R."/>
            <person name="Zhou Y."/>
        </authorList>
    </citation>
    <scope>NUCLEOTIDE SEQUENCE [LARGE SCALE GENOMIC DNA]</scope>
    <source>
        <strain evidence="2 3">MB_m1</strain>
    </source>
</reference>